<dbReference type="AlphaFoldDB" id="A0A1T5LE50"/>
<dbReference type="Proteomes" id="UP000190961">
    <property type="component" value="Unassembled WGS sequence"/>
</dbReference>
<feature type="coiled-coil region" evidence="1">
    <location>
        <begin position="137"/>
        <end position="203"/>
    </location>
</feature>
<evidence type="ECO:0000313" key="2">
    <source>
        <dbReference type="EMBL" id="SKC74316.1"/>
    </source>
</evidence>
<organism evidence="2 3">
    <name type="scientific">Ohtaekwangia koreensis</name>
    <dbReference type="NCBI Taxonomy" id="688867"/>
    <lineage>
        <taxon>Bacteria</taxon>
        <taxon>Pseudomonadati</taxon>
        <taxon>Bacteroidota</taxon>
        <taxon>Cytophagia</taxon>
        <taxon>Cytophagales</taxon>
        <taxon>Fulvivirgaceae</taxon>
        <taxon>Ohtaekwangia</taxon>
    </lineage>
</organism>
<reference evidence="2 3" key="1">
    <citation type="submission" date="2017-02" db="EMBL/GenBank/DDBJ databases">
        <authorList>
            <person name="Peterson S.W."/>
        </authorList>
    </citation>
    <scope>NUCLEOTIDE SEQUENCE [LARGE SCALE GENOMIC DNA]</scope>
    <source>
        <strain evidence="2 3">DSM 25262</strain>
    </source>
</reference>
<evidence type="ECO:0000313" key="3">
    <source>
        <dbReference type="Proteomes" id="UP000190961"/>
    </source>
</evidence>
<protein>
    <recommendedName>
        <fullName evidence="4">DUF4468 domain-containing protein</fullName>
    </recommendedName>
</protein>
<name>A0A1T5LE50_9BACT</name>
<proteinExistence type="predicted"/>
<evidence type="ECO:0000256" key="1">
    <source>
        <dbReference type="SAM" id="Coils"/>
    </source>
</evidence>
<gene>
    <name evidence="2" type="ORF">SAMN05660236_3054</name>
</gene>
<keyword evidence="1" id="KW-0175">Coiled coil</keyword>
<sequence>MHFIKKFTWIVLFTSSVLTMSAQTVKVKKENTRITGDSAEGYEVELEGTVNEVHSAFTKFLKLYGKVKQSEGILTINELAINGSTYTFSIYATVKETGKNATAWIGSKSSGQGTTDASNVHAALEKLIADFGIKYYRDKIQVQIDETNRAYQAVEKQKQRLANENKTLLTKVEDNKREKIQLEKALENNKLENETLLKRIEKNKLDQDSVALAGEQSLYRNSICFLFEGIASSDDLISILSSLRLTAFTLVADV</sequence>
<evidence type="ECO:0008006" key="4">
    <source>
        <dbReference type="Google" id="ProtNLM"/>
    </source>
</evidence>
<dbReference type="EMBL" id="FUZU01000002">
    <property type="protein sequence ID" value="SKC74316.1"/>
    <property type="molecule type" value="Genomic_DNA"/>
</dbReference>
<accession>A0A1T5LE50</accession>
<keyword evidence="3" id="KW-1185">Reference proteome</keyword>